<name>A0ABD2I912_HETSC</name>
<comment type="caution">
    <text evidence="2">The sequence shown here is derived from an EMBL/GenBank/DDBJ whole genome shotgun (WGS) entry which is preliminary data.</text>
</comment>
<evidence type="ECO:0000256" key="1">
    <source>
        <dbReference type="SAM" id="MobiDB-lite"/>
    </source>
</evidence>
<gene>
    <name evidence="2" type="ORF">niasHS_017612</name>
</gene>
<accession>A0ABD2I912</accession>
<reference evidence="2 3" key="1">
    <citation type="submission" date="2024-10" db="EMBL/GenBank/DDBJ databases">
        <authorList>
            <person name="Kim D."/>
        </authorList>
    </citation>
    <scope>NUCLEOTIDE SEQUENCE [LARGE SCALE GENOMIC DNA]</scope>
    <source>
        <strain evidence="2">Taebaek</strain>
    </source>
</reference>
<protein>
    <submittedName>
        <fullName evidence="2">Uncharacterized protein</fullName>
    </submittedName>
</protein>
<feature type="region of interest" description="Disordered" evidence="1">
    <location>
        <begin position="56"/>
        <end position="109"/>
    </location>
</feature>
<feature type="region of interest" description="Disordered" evidence="1">
    <location>
        <begin position="1"/>
        <end position="36"/>
    </location>
</feature>
<keyword evidence="3" id="KW-1185">Reference proteome</keyword>
<dbReference type="EMBL" id="JBICCN010000373">
    <property type="protein sequence ID" value="KAL3072638.1"/>
    <property type="molecule type" value="Genomic_DNA"/>
</dbReference>
<evidence type="ECO:0000313" key="3">
    <source>
        <dbReference type="Proteomes" id="UP001620645"/>
    </source>
</evidence>
<feature type="compositionally biased region" description="Basic and acidic residues" evidence="1">
    <location>
        <begin position="87"/>
        <end position="109"/>
    </location>
</feature>
<feature type="compositionally biased region" description="Polar residues" evidence="1">
    <location>
        <begin position="1"/>
        <end position="16"/>
    </location>
</feature>
<proteinExistence type="predicted"/>
<evidence type="ECO:0000313" key="2">
    <source>
        <dbReference type="EMBL" id="KAL3072638.1"/>
    </source>
</evidence>
<dbReference type="AlphaFoldDB" id="A0ABD2I912"/>
<feature type="compositionally biased region" description="Acidic residues" evidence="1">
    <location>
        <begin position="62"/>
        <end position="86"/>
    </location>
</feature>
<organism evidence="2 3">
    <name type="scientific">Heterodera schachtii</name>
    <name type="common">Sugarbeet cyst nematode worm</name>
    <name type="synonym">Tylenchus schachtii</name>
    <dbReference type="NCBI Taxonomy" id="97005"/>
    <lineage>
        <taxon>Eukaryota</taxon>
        <taxon>Metazoa</taxon>
        <taxon>Ecdysozoa</taxon>
        <taxon>Nematoda</taxon>
        <taxon>Chromadorea</taxon>
        <taxon>Rhabditida</taxon>
        <taxon>Tylenchina</taxon>
        <taxon>Tylenchomorpha</taxon>
        <taxon>Tylenchoidea</taxon>
        <taxon>Heteroderidae</taxon>
        <taxon>Heteroderinae</taxon>
        <taxon>Heterodera</taxon>
    </lineage>
</organism>
<dbReference type="Proteomes" id="UP001620645">
    <property type="component" value="Unassembled WGS sequence"/>
</dbReference>
<sequence>MRTKPPVTSNCRNDGNTEIGKAARRGRVGAATASEEGAKFCRATGRWAEEKGKEQLLAGGEEAAEQEEQQQEEEEEEEEQWEEEEEKERKLAMEWEERPVEKQQREGEG</sequence>